<feature type="signal peptide" evidence="1">
    <location>
        <begin position="1"/>
        <end position="18"/>
    </location>
</feature>
<comment type="caution">
    <text evidence="3">The sequence shown here is derived from an EMBL/GenBank/DDBJ whole genome shotgun (WGS) entry which is preliminary data.</text>
</comment>
<protein>
    <recommendedName>
        <fullName evidence="2">POTRA domain-containing protein</fullName>
    </recommendedName>
</protein>
<reference evidence="3 4" key="1">
    <citation type="submission" date="2020-04" db="EMBL/GenBank/DDBJ databases">
        <title>A Flavivirga sp. nov.</title>
        <authorList>
            <person name="Sun X."/>
        </authorList>
    </citation>
    <scope>NUCLEOTIDE SEQUENCE [LARGE SCALE GENOMIC DNA]</scope>
    <source>
        <strain evidence="3 4">Y03</strain>
    </source>
</reference>
<dbReference type="InterPro" id="IPR010827">
    <property type="entry name" value="BamA/TamA_POTRA"/>
</dbReference>
<organism evidence="3 4">
    <name type="scientific">Flavivirga algicola</name>
    <dbReference type="NCBI Taxonomy" id="2729136"/>
    <lineage>
        <taxon>Bacteria</taxon>
        <taxon>Pseudomonadati</taxon>
        <taxon>Bacteroidota</taxon>
        <taxon>Flavobacteriia</taxon>
        <taxon>Flavobacteriales</taxon>
        <taxon>Flavobacteriaceae</taxon>
        <taxon>Flavivirga</taxon>
    </lineage>
</organism>
<feature type="chain" id="PRO_5046285308" description="POTRA domain-containing protein" evidence="1">
    <location>
        <begin position="19"/>
        <end position="423"/>
    </location>
</feature>
<evidence type="ECO:0000313" key="3">
    <source>
        <dbReference type="EMBL" id="NMH87286.1"/>
    </source>
</evidence>
<dbReference type="Proteomes" id="UP000746690">
    <property type="component" value="Unassembled WGS sequence"/>
</dbReference>
<proteinExistence type="predicted"/>
<evidence type="ECO:0000256" key="1">
    <source>
        <dbReference type="SAM" id="SignalP"/>
    </source>
</evidence>
<name>A0ABX1RUR8_9FLAO</name>
<gene>
    <name evidence="3" type="ORF">HHX25_07200</name>
</gene>
<evidence type="ECO:0000259" key="2">
    <source>
        <dbReference type="Pfam" id="PF07244"/>
    </source>
</evidence>
<accession>A0ABX1RUR8</accession>
<dbReference type="EMBL" id="JABBHF010000003">
    <property type="protein sequence ID" value="NMH87286.1"/>
    <property type="molecule type" value="Genomic_DNA"/>
</dbReference>
<keyword evidence="1" id="KW-0732">Signal</keyword>
<feature type="domain" description="POTRA" evidence="2">
    <location>
        <begin position="23"/>
        <end position="92"/>
    </location>
</feature>
<keyword evidence="4" id="KW-1185">Reference proteome</keyword>
<dbReference type="RefSeq" id="WP_169671631.1">
    <property type="nucleotide sequence ID" value="NZ_JABBHF010000003.1"/>
</dbReference>
<sequence length="423" mass="48205">MKKLATLVLIFFFTFSFAQENSIGEISIEGNKRTKAAFLKRLAFVKEGSVLDSTKITSDVRRLKLLASVANVEYKLEFEANGKYHLTYIIEENFAIIPGLNISTDNNGEFAFRTSIFDFNFLGRNQIIGGFYARDVFDSYGAFWEAPNLFTRKLGIGINYQNLISQEPVFFDNGDDVNYKFANKAFEIKLQYEPNFHNRLELGLNIGSEDYNFLEGNLPNGIPRQLHANKVAVVGEYEYNNINIFYQYQSGFRSILTYRIVTGTSGENDLLRNFFIGRNDFEYFKRIGNRGNWANRLRLAYASNDTSPFAPFAVDNQLNIRGAGNTIDRGTAAIVFNTEYRQTLYEKNWFVLQANAFVDTGTWRTPGGDLSELIDGSTIKFYPGLGIRFIHKRIFNAVFRLDYGYGIGDKATNGIVFGIGQYF</sequence>
<evidence type="ECO:0000313" key="4">
    <source>
        <dbReference type="Proteomes" id="UP000746690"/>
    </source>
</evidence>
<dbReference type="Gene3D" id="3.10.20.310">
    <property type="entry name" value="membrane protein fhac"/>
    <property type="match status" value="1"/>
</dbReference>
<dbReference type="Pfam" id="PF07244">
    <property type="entry name" value="POTRA"/>
    <property type="match status" value="1"/>
</dbReference>